<dbReference type="PROSITE" id="PS50234">
    <property type="entry name" value="VWFA"/>
    <property type="match status" value="1"/>
</dbReference>
<evidence type="ECO:0000313" key="4">
    <source>
        <dbReference type="EMBL" id="CAF4048777.1"/>
    </source>
</evidence>
<dbReference type="GO" id="GO:0030127">
    <property type="term" value="C:COPII vesicle coat"/>
    <property type="evidence" value="ECO:0007669"/>
    <property type="project" value="TreeGrafter"/>
</dbReference>
<reference evidence="3" key="1">
    <citation type="submission" date="2021-02" db="EMBL/GenBank/DDBJ databases">
        <authorList>
            <person name="Nowell W R."/>
        </authorList>
    </citation>
    <scope>NUCLEOTIDE SEQUENCE</scope>
</reference>
<feature type="region of interest" description="Disordered" evidence="1">
    <location>
        <begin position="732"/>
        <end position="774"/>
    </location>
</feature>
<dbReference type="Gene3D" id="3.40.50.410">
    <property type="entry name" value="von Willebrand factor, type A domain"/>
    <property type="match status" value="1"/>
</dbReference>
<dbReference type="PANTHER" id="PTHR13803:SF36">
    <property type="entry name" value="TYPE A VON WILLEBRAND FACTOR DOMAIN-CONTAINING PROTEIN"/>
    <property type="match status" value="1"/>
</dbReference>
<evidence type="ECO:0000256" key="1">
    <source>
        <dbReference type="SAM" id="MobiDB-lite"/>
    </source>
</evidence>
<evidence type="ECO:0000313" key="5">
    <source>
        <dbReference type="Proteomes" id="UP000677228"/>
    </source>
</evidence>
<dbReference type="SMART" id="SM00327">
    <property type="entry name" value="VWA"/>
    <property type="match status" value="1"/>
</dbReference>
<dbReference type="SUPFAM" id="SSF53300">
    <property type="entry name" value="vWA-like"/>
    <property type="match status" value="1"/>
</dbReference>
<sequence length="774" mass="86620">MDFGSKYVYNYSYSSEEELSDSGGEDHDEIQLRKGSKIVPSAAADGDVTVSTVSTDAALDTKKLQMQEKKNHLPHEQNMKQKRRLRKADTNVLSVQFNRLLQPTEMHAGDFIKCSGCTAIASHLSKITPQQPQEKLAAEEEEQIPSSRWLCEFCNQSNSTDIEQNDLPKQEDATYLVQPAPVVHGSDMSGVDNSIVFFLIDISGSMSTTTLVNGTFQMPNAQKQKQYAAEHFDGAQMIRQHRQTHVTRLQGVQMAVDANLDNLVKVNPTRRAALLTFNHELTYYGDGTRDPLIIRGDKLNSEEELRREAAQANADELKPIKETKKKLIDRVYDLEEGGQTALGSAVIFALNVASKRQGSKIVICTDGMANRGLGNLETANDEKSEKNVRLQAIEEGNQFYGNITAIARDKGVSISVITIKDTACLLPIIGQMADGTGGQVTIVDLLNIRDEFASILEQKVIASNVQATLIVHRGLYIRNPNDAYEKLDKAVRDIGNVTKDTEITFEFGVRNKQELKEKQNIDLDQLTQLPFQLQVLYTSADGSKALRVLTQLKQTTEKRDVAEQNAIRSVIAENHIRSTANDMMALSDDDDEDYRGRKKYASNVVQKQHIKYIKNLSSKISNDNDDEFNMRRWNNASEGLHKHVIQSKSRRQPNSEDQKQSYFGQIGGKISKVFSTAAPSEDAAQQVVAKSLLSSHASRRSYGFSSSNVRLFSESDSSELYRYKNINSHFLRSSSPPAEAARNERDEKRIVEEEGDDVVVDGKQKTKRFEPKKK</sequence>
<dbReference type="GO" id="GO:0090110">
    <property type="term" value="P:COPII-coated vesicle cargo loading"/>
    <property type="evidence" value="ECO:0007669"/>
    <property type="project" value="TreeGrafter"/>
</dbReference>
<feature type="compositionally biased region" description="Basic and acidic residues" evidence="1">
    <location>
        <begin position="741"/>
        <end position="752"/>
    </location>
</feature>
<dbReference type="InterPro" id="IPR050550">
    <property type="entry name" value="SEC23_SEC24_subfamily"/>
</dbReference>
<proteinExistence type="predicted"/>
<dbReference type="Proteomes" id="UP000677228">
    <property type="component" value="Unassembled WGS sequence"/>
</dbReference>
<name>A0A8S2EU48_9BILA</name>
<dbReference type="GO" id="GO:0070971">
    <property type="term" value="C:endoplasmic reticulum exit site"/>
    <property type="evidence" value="ECO:0007669"/>
    <property type="project" value="TreeGrafter"/>
</dbReference>
<dbReference type="PANTHER" id="PTHR13803">
    <property type="entry name" value="SEC24-RELATED PROTEIN"/>
    <property type="match status" value="1"/>
</dbReference>
<dbReference type="GO" id="GO:0000149">
    <property type="term" value="F:SNARE binding"/>
    <property type="evidence" value="ECO:0007669"/>
    <property type="project" value="TreeGrafter"/>
</dbReference>
<dbReference type="EMBL" id="CAJNOK010016237">
    <property type="protein sequence ID" value="CAF1241209.1"/>
    <property type="molecule type" value="Genomic_DNA"/>
</dbReference>
<dbReference type="EMBL" id="CAJOBA010037786">
    <property type="protein sequence ID" value="CAF4048777.1"/>
    <property type="molecule type" value="Genomic_DNA"/>
</dbReference>
<protein>
    <recommendedName>
        <fullName evidence="2">VWFA domain-containing protein</fullName>
    </recommendedName>
</protein>
<dbReference type="Proteomes" id="UP000682733">
    <property type="component" value="Unassembled WGS sequence"/>
</dbReference>
<dbReference type="InterPro" id="IPR002035">
    <property type="entry name" value="VWF_A"/>
</dbReference>
<dbReference type="InterPro" id="IPR036465">
    <property type="entry name" value="vWFA_dom_sf"/>
</dbReference>
<dbReference type="GO" id="GO:0008270">
    <property type="term" value="F:zinc ion binding"/>
    <property type="evidence" value="ECO:0007669"/>
    <property type="project" value="TreeGrafter"/>
</dbReference>
<feature type="domain" description="VWFA" evidence="2">
    <location>
        <begin position="195"/>
        <end position="432"/>
    </location>
</feature>
<organism evidence="3 5">
    <name type="scientific">Didymodactylos carnosus</name>
    <dbReference type="NCBI Taxonomy" id="1234261"/>
    <lineage>
        <taxon>Eukaryota</taxon>
        <taxon>Metazoa</taxon>
        <taxon>Spiralia</taxon>
        <taxon>Gnathifera</taxon>
        <taxon>Rotifera</taxon>
        <taxon>Eurotatoria</taxon>
        <taxon>Bdelloidea</taxon>
        <taxon>Philodinida</taxon>
        <taxon>Philodinidae</taxon>
        <taxon>Didymodactylos</taxon>
    </lineage>
</organism>
<accession>A0A8S2EU48</accession>
<comment type="caution">
    <text evidence="3">The sequence shown here is derived from an EMBL/GenBank/DDBJ whole genome shotgun (WGS) entry which is preliminary data.</text>
</comment>
<evidence type="ECO:0000313" key="3">
    <source>
        <dbReference type="EMBL" id="CAF1241209.1"/>
    </source>
</evidence>
<evidence type="ECO:0000259" key="2">
    <source>
        <dbReference type="PROSITE" id="PS50234"/>
    </source>
</evidence>
<feature type="compositionally biased region" description="Basic and acidic residues" evidence="1">
    <location>
        <begin position="760"/>
        <end position="774"/>
    </location>
</feature>
<gene>
    <name evidence="3" type="ORF">OVA965_LOCUS25834</name>
    <name evidence="4" type="ORF">TMI583_LOCUS26566</name>
</gene>
<dbReference type="AlphaFoldDB" id="A0A8S2EU48"/>